<name>A0A8K0GIK2_IGNLU</name>
<feature type="compositionally biased region" description="Polar residues" evidence="1">
    <location>
        <begin position="95"/>
        <end position="109"/>
    </location>
</feature>
<evidence type="ECO:0000313" key="3">
    <source>
        <dbReference type="Proteomes" id="UP000801492"/>
    </source>
</evidence>
<reference evidence="2" key="1">
    <citation type="submission" date="2019-08" db="EMBL/GenBank/DDBJ databases">
        <title>The genome of the North American firefly Photinus pyralis.</title>
        <authorList>
            <consortium name="Photinus pyralis genome working group"/>
            <person name="Fallon T.R."/>
            <person name="Sander Lower S.E."/>
            <person name="Weng J.-K."/>
        </authorList>
    </citation>
    <scope>NUCLEOTIDE SEQUENCE</scope>
    <source>
        <strain evidence="2">TRF0915ILg1</strain>
        <tissue evidence="2">Whole body</tissue>
    </source>
</reference>
<feature type="region of interest" description="Disordered" evidence="1">
    <location>
        <begin position="1"/>
        <end position="151"/>
    </location>
</feature>
<feature type="region of interest" description="Disordered" evidence="1">
    <location>
        <begin position="1084"/>
        <end position="1104"/>
    </location>
</feature>
<feature type="compositionally biased region" description="Basic and acidic residues" evidence="1">
    <location>
        <begin position="128"/>
        <end position="137"/>
    </location>
</feature>
<dbReference type="Proteomes" id="UP000801492">
    <property type="component" value="Unassembled WGS sequence"/>
</dbReference>
<feature type="compositionally biased region" description="Polar residues" evidence="1">
    <location>
        <begin position="215"/>
        <end position="225"/>
    </location>
</feature>
<accession>A0A8K0GIK2</accession>
<feature type="region of interest" description="Disordered" evidence="1">
    <location>
        <begin position="198"/>
        <end position="238"/>
    </location>
</feature>
<evidence type="ECO:0000256" key="1">
    <source>
        <dbReference type="SAM" id="MobiDB-lite"/>
    </source>
</evidence>
<gene>
    <name evidence="2" type="ORF">ILUMI_06911</name>
</gene>
<sequence>MPTSSQRAPPVPHKSRATERKQIGEGCTNTKRISILGENEHQNLKRPNSLRPSSQQANRLKPEENQNLCRKTKSNNDFKKPIRFQSNKSDKFEKQTGTPSQKSNRSQIGENCKSEIRASRPISSKSILRNEKEERSVRPLSQKANRSECKQKFQSNCRSQIPVRSANLSLNVVQVEQKTLLLEKSDCNIKTSSCQKISQNQIEQKKSKTPIRPLSQKSNRNQLKQENSKPKENTEIVARPLSACSNRCQFKREKSNERARPLSASSNRSQFKREESNERTTTSARSLSQRSNRIQENQSVGKPNSKTKSLVKSSNQNQLEQKVISHEKPIKAASRKSVRIETEQEIALLDHSISLSCDLNSLSDTFNSRTETSINRIQVEREVRLSEKSNSNQIKDQARMCRRPISPCFQKPLKTPIKSVQKVNRIQVERRILLPRRSNIRTEAPGRSAASQTQLCREAQQEIQLCRRPISPSCKKPSQSQLNDSIRRPVTPSSQKFNQIQVNRGISLCRKSDCAMETPTIKSPLQNVNRVKQKTAPCKKPGTPVRPSSPRLKQEIVLPGKSDCKTEILNKLPLRKLDEIQIEQEIQFKSDTLSQKSNCIEIEQEIVLTEKSNTSSKPLLQNLDKIQKEKETQSCEISIDKVETSSRPSSQKSARSDSSSRKTNKTQIDQEIQLPAKSFCKSETPAVKFPFQKLNCPNFDINPTLIPNQLDQNAFVPKKSEFKFLLEKPNPYIMQNQRPLSQQYARTQVVDKVISKMPSAIDFECREDRINKKSTEARNSLKTYTSLIKELETMVEDKDISNASLSRYSTESTTCSGEDKTVPVAVPKSRCNNENQDGVCKKKDEKTETPKKVCMYMGDIKDEIRPSVGTSIECYNLSSINYLGDQGGFGNKTLHVSSVKKDCNNKTCTELIKDKSNNCTESSIYLQTTLPSISNNISEIMKELEKNLNQQKSSISKLGNFEDESLESCSKHNRKRSYFSECTKLDSGIRKHSRNYRNIKRTCQQSLASSLLRMSRETNCRKLIETTKLSKLKKHLHNCDCVVCRCSPSLIESSSSTTTEDIFGDCECMVCRSVDSYGKLKVQDKNTKREKKEKDKLERKKAKTEIHTNDNKTIPKQLFNNLPPELLATNYRDDTNFDYMLPQRLCRFEYRYGRPVGNTTSFNRKDISDLLSPSVSVMNGRNGKKHTCKTPSNPFGKRIRTNSNFDRESPRIPSSFDLRQDILDDRLLHVRYPPENRDTSLLRFDLLFDTVREIFTLGRTIIHTLIRYN</sequence>
<dbReference type="EMBL" id="VTPC01002921">
    <property type="protein sequence ID" value="KAF2899263.1"/>
    <property type="molecule type" value="Genomic_DNA"/>
</dbReference>
<proteinExistence type="predicted"/>
<keyword evidence="3" id="KW-1185">Reference proteome</keyword>
<feature type="region of interest" description="Disordered" evidence="1">
    <location>
        <begin position="469"/>
        <end position="492"/>
    </location>
</feature>
<protein>
    <submittedName>
        <fullName evidence="2">Uncharacterized protein</fullName>
    </submittedName>
</protein>
<evidence type="ECO:0000313" key="2">
    <source>
        <dbReference type="EMBL" id="KAF2899263.1"/>
    </source>
</evidence>
<feature type="region of interest" description="Disordered" evidence="1">
    <location>
        <begin position="637"/>
        <end position="668"/>
    </location>
</feature>
<dbReference type="OrthoDB" id="10690707at2759"/>
<feature type="compositionally biased region" description="Polar residues" evidence="1">
    <location>
        <begin position="279"/>
        <end position="318"/>
    </location>
</feature>
<dbReference type="AlphaFoldDB" id="A0A8K0GIK2"/>
<comment type="caution">
    <text evidence="2">The sequence shown here is derived from an EMBL/GenBank/DDBJ whole genome shotgun (WGS) entry which is preliminary data.</text>
</comment>
<organism evidence="2 3">
    <name type="scientific">Ignelater luminosus</name>
    <name type="common">Cucubano</name>
    <name type="synonym">Pyrophorus luminosus</name>
    <dbReference type="NCBI Taxonomy" id="2038154"/>
    <lineage>
        <taxon>Eukaryota</taxon>
        <taxon>Metazoa</taxon>
        <taxon>Ecdysozoa</taxon>
        <taxon>Arthropoda</taxon>
        <taxon>Hexapoda</taxon>
        <taxon>Insecta</taxon>
        <taxon>Pterygota</taxon>
        <taxon>Neoptera</taxon>
        <taxon>Endopterygota</taxon>
        <taxon>Coleoptera</taxon>
        <taxon>Polyphaga</taxon>
        <taxon>Elateriformia</taxon>
        <taxon>Elateroidea</taxon>
        <taxon>Elateridae</taxon>
        <taxon>Agrypninae</taxon>
        <taxon>Pyrophorini</taxon>
        <taxon>Ignelater</taxon>
    </lineage>
</organism>
<feature type="region of interest" description="Disordered" evidence="1">
    <location>
        <begin position="252"/>
        <end position="318"/>
    </location>
</feature>